<comment type="caution">
    <text evidence="1">The sequence shown here is derived from an EMBL/GenBank/DDBJ whole genome shotgun (WGS) entry which is preliminary data.</text>
</comment>
<dbReference type="SUPFAM" id="SSF53474">
    <property type="entry name" value="alpha/beta-Hydrolases"/>
    <property type="match status" value="1"/>
</dbReference>
<dbReference type="InterPro" id="IPR029058">
    <property type="entry name" value="AB_hydrolase_fold"/>
</dbReference>
<name>A0A933LQY5_UNCTE</name>
<evidence type="ECO:0000313" key="1">
    <source>
        <dbReference type="EMBL" id="MBI4596640.1"/>
    </source>
</evidence>
<organism evidence="1 2">
    <name type="scientific">Tectimicrobiota bacterium</name>
    <dbReference type="NCBI Taxonomy" id="2528274"/>
    <lineage>
        <taxon>Bacteria</taxon>
        <taxon>Pseudomonadati</taxon>
        <taxon>Nitrospinota/Tectimicrobiota group</taxon>
        <taxon>Candidatus Tectimicrobiota</taxon>
    </lineage>
</organism>
<reference evidence="1" key="1">
    <citation type="submission" date="2020-07" db="EMBL/GenBank/DDBJ databases">
        <title>Huge and variable diversity of episymbiotic CPR bacteria and DPANN archaea in groundwater ecosystems.</title>
        <authorList>
            <person name="He C.Y."/>
            <person name="Keren R."/>
            <person name="Whittaker M."/>
            <person name="Farag I.F."/>
            <person name="Doudna J."/>
            <person name="Cate J.H.D."/>
            <person name="Banfield J.F."/>
        </authorList>
    </citation>
    <scope>NUCLEOTIDE SEQUENCE</scope>
    <source>
        <strain evidence="1">NC_groundwater_1482_Ag_S-0.65um_47_24</strain>
    </source>
</reference>
<dbReference type="AlphaFoldDB" id="A0A933LQY5"/>
<evidence type="ECO:0008006" key="3">
    <source>
        <dbReference type="Google" id="ProtNLM"/>
    </source>
</evidence>
<dbReference type="Gene3D" id="3.40.50.1820">
    <property type="entry name" value="alpha/beta hydrolase"/>
    <property type="match status" value="1"/>
</dbReference>
<accession>A0A933LQY5</accession>
<dbReference type="Proteomes" id="UP000772181">
    <property type="component" value="Unassembled WGS sequence"/>
</dbReference>
<dbReference type="EMBL" id="JACQWF010000420">
    <property type="protein sequence ID" value="MBI4596640.1"/>
    <property type="molecule type" value="Genomic_DNA"/>
</dbReference>
<proteinExistence type="predicted"/>
<sequence>MTIRTERLKEAPVKVPVGAIALDGDLAIPENTQGVVLFGHGSGSSLISPGGRYVAAVLQDAGLATLLFDLPTKKEEPEDLKRGHLRFNISFQAGRLVAATMRIDD</sequence>
<evidence type="ECO:0000313" key="2">
    <source>
        <dbReference type="Proteomes" id="UP000772181"/>
    </source>
</evidence>
<gene>
    <name evidence="1" type="ORF">HY730_09755</name>
</gene>
<protein>
    <recommendedName>
        <fullName evidence="3">Hydrolase</fullName>
    </recommendedName>
</protein>